<keyword evidence="12" id="KW-1185">Reference proteome</keyword>
<evidence type="ECO:0000259" key="9">
    <source>
        <dbReference type="Pfam" id="PF02687"/>
    </source>
</evidence>
<dbReference type="Pfam" id="PF12704">
    <property type="entry name" value="MacB_PCD"/>
    <property type="match status" value="1"/>
</dbReference>
<evidence type="ECO:0000259" key="10">
    <source>
        <dbReference type="Pfam" id="PF12704"/>
    </source>
</evidence>
<protein>
    <submittedName>
        <fullName evidence="11">Lipoprotein-releasing ABC transporter permease subunit</fullName>
    </submittedName>
</protein>
<evidence type="ECO:0000256" key="7">
    <source>
        <dbReference type="ARBA" id="ARBA00023136"/>
    </source>
</evidence>
<feature type="transmembrane region" description="Helical" evidence="8">
    <location>
        <begin position="271"/>
        <end position="297"/>
    </location>
</feature>
<dbReference type="EMBL" id="QEQK01000008">
    <property type="protein sequence ID" value="PWN55841.1"/>
    <property type="molecule type" value="Genomic_DNA"/>
</dbReference>
<sequence length="415" mass="44702">MFQPFELAIGLRYTRAKRRNHFISFISLISMLGIALGVTALITVLSVMNGFERELRERILGMTSHATVAAFEGGLEAPQAVAELAGRHPDVLGVAPYVEGEGMARRAGTLSGVLLRGIEPSQEIAVSDVGDHMVSGALTDLEAGAFGLVVGIELARALGLAPGDKVDLMIPQASVTPAGLTPRFRRFTVTGVFEIGMYEYDRSMVYMHIDDAAALYRLGDRVTGLRLKLKDMFAAPRVSREVADLLPGFVYVRDWTQQHANFFRAVRTEKIVMFVILSLIVAVAAFNIVSTLVMVVTDKQADIAILRTLGVSPGSVTMIFIVQGALIGLVGTALGLAGGIGLALNVETLVPALERLLHQDFLAADVYYISDLPSELHGSDVLKIAGLSLVLGLVSTIYPAWRAARVQPAEALRYE</sequence>
<evidence type="ECO:0000313" key="12">
    <source>
        <dbReference type="Proteomes" id="UP000251800"/>
    </source>
</evidence>
<dbReference type="GO" id="GO:0044874">
    <property type="term" value="P:lipoprotein localization to outer membrane"/>
    <property type="evidence" value="ECO:0007669"/>
    <property type="project" value="TreeGrafter"/>
</dbReference>
<dbReference type="PANTHER" id="PTHR30489:SF0">
    <property type="entry name" value="LIPOPROTEIN-RELEASING SYSTEM TRANSMEMBRANE PROTEIN LOLE"/>
    <property type="match status" value="1"/>
</dbReference>
<evidence type="ECO:0000256" key="1">
    <source>
        <dbReference type="ARBA" id="ARBA00004651"/>
    </source>
</evidence>
<feature type="transmembrane region" description="Helical" evidence="8">
    <location>
        <begin position="381"/>
        <end position="401"/>
    </location>
</feature>
<dbReference type="InterPro" id="IPR011925">
    <property type="entry name" value="LolCE_TM"/>
</dbReference>
<dbReference type="AlphaFoldDB" id="A0A363UK96"/>
<dbReference type="Proteomes" id="UP000251800">
    <property type="component" value="Unassembled WGS sequence"/>
</dbReference>
<dbReference type="Pfam" id="PF02687">
    <property type="entry name" value="FtsX"/>
    <property type="match status" value="1"/>
</dbReference>
<evidence type="ECO:0000256" key="3">
    <source>
        <dbReference type="ARBA" id="ARBA00022448"/>
    </source>
</evidence>
<evidence type="ECO:0000256" key="5">
    <source>
        <dbReference type="ARBA" id="ARBA00022692"/>
    </source>
</evidence>
<keyword evidence="11" id="KW-0449">Lipoprotein</keyword>
<dbReference type="InterPro" id="IPR003838">
    <property type="entry name" value="ABC3_permease_C"/>
</dbReference>
<dbReference type="InterPro" id="IPR025857">
    <property type="entry name" value="MacB_PCD"/>
</dbReference>
<keyword evidence="3" id="KW-0813">Transport</keyword>
<evidence type="ECO:0000256" key="8">
    <source>
        <dbReference type="SAM" id="Phobius"/>
    </source>
</evidence>
<dbReference type="NCBIfam" id="TIGR02212">
    <property type="entry name" value="lolCE"/>
    <property type="match status" value="1"/>
</dbReference>
<comment type="similarity">
    <text evidence="2">Belongs to the ABC-4 integral membrane protein family. LolC/E subfamily.</text>
</comment>
<feature type="transmembrane region" description="Helical" evidence="8">
    <location>
        <begin position="318"/>
        <end position="344"/>
    </location>
</feature>
<dbReference type="RefSeq" id="WP_109720451.1">
    <property type="nucleotide sequence ID" value="NZ_QEQK01000008.1"/>
</dbReference>
<organism evidence="11 12">
    <name type="scientific">Abyssibacter profundi</name>
    <dbReference type="NCBI Taxonomy" id="2182787"/>
    <lineage>
        <taxon>Bacteria</taxon>
        <taxon>Pseudomonadati</taxon>
        <taxon>Pseudomonadota</taxon>
        <taxon>Gammaproteobacteria</taxon>
        <taxon>Chromatiales</taxon>
        <taxon>Oceanococcaceae</taxon>
        <taxon>Abyssibacter</taxon>
    </lineage>
</organism>
<dbReference type="PANTHER" id="PTHR30489">
    <property type="entry name" value="LIPOPROTEIN-RELEASING SYSTEM TRANSMEMBRANE PROTEIN LOLE"/>
    <property type="match status" value="1"/>
</dbReference>
<dbReference type="GO" id="GO:0042953">
    <property type="term" value="P:lipoprotein transport"/>
    <property type="evidence" value="ECO:0007669"/>
    <property type="project" value="InterPro"/>
</dbReference>
<feature type="domain" description="MacB-like periplasmic core" evidence="10">
    <location>
        <begin position="27"/>
        <end position="244"/>
    </location>
</feature>
<comment type="caution">
    <text evidence="11">The sequence shown here is derived from an EMBL/GenBank/DDBJ whole genome shotgun (WGS) entry which is preliminary data.</text>
</comment>
<keyword evidence="6 8" id="KW-1133">Transmembrane helix</keyword>
<dbReference type="OrthoDB" id="9808461at2"/>
<evidence type="ECO:0000256" key="4">
    <source>
        <dbReference type="ARBA" id="ARBA00022475"/>
    </source>
</evidence>
<accession>A0A363UK96</accession>
<keyword evidence="7 8" id="KW-0472">Membrane</keyword>
<proteinExistence type="inferred from homology"/>
<evidence type="ECO:0000256" key="6">
    <source>
        <dbReference type="ARBA" id="ARBA00022989"/>
    </source>
</evidence>
<evidence type="ECO:0000256" key="2">
    <source>
        <dbReference type="ARBA" id="ARBA00005236"/>
    </source>
</evidence>
<comment type="subcellular location">
    <subcellularLocation>
        <location evidence="1">Cell membrane</location>
        <topology evidence="1">Multi-pass membrane protein</topology>
    </subcellularLocation>
</comment>
<name>A0A363UK96_9GAMM</name>
<feature type="domain" description="ABC3 transporter permease C-terminal" evidence="9">
    <location>
        <begin position="275"/>
        <end position="408"/>
    </location>
</feature>
<dbReference type="InterPro" id="IPR051447">
    <property type="entry name" value="Lipoprotein-release_system"/>
</dbReference>
<keyword evidence="4" id="KW-1003">Cell membrane</keyword>
<reference evidence="11 12" key="1">
    <citation type="submission" date="2018-05" db="EMBL/GenBank/DDBJ databases">
        <title>Abyssibacter profundi OUC007T gen. nov., sp. nov, a marine bacterium isolated from seawater of the Mariana Trench.</title>
        <authorList>
            <person name="Zhou S."/>
        </authorList>
    </citation>
    <scope>NUCLEOTIDE SEQUENCE [LARGE SCALE GENOMIC DNA]</scope>
    <source>
        <strain evidence="11 12">OUC007</strain>
    </source>
</reference>
<feature type="transmembrane region" description="Helical" evidence="8">
    <location>
        <begin position="21"/>
        <end position="48"/>
    </location>
</feature>
<evidence type="ECO:0000313" key="11">
    <source>
        <dbReference type="EMBL" id="PWN55841.1"/>
    </source>
</evidence>
<keyword evidence="5 8" id="KW-0812">Transmembrane</keyword>
<gene>
    <name evidence="11" type="ORF">DEH80_10500</name>
</gene>
<dbReference type="GO" id="GO:0098797">
    <property type="term" value="C:plasma membrane protein complex"/>
    <property type="evidence" value="ECO:0007669"/>
    <property type="project" value="TreeGrafter"/>
</dbReference>